<dbReference type="STRING" id="658219.SAMN05216212_1735"/>
<feature type="transmembrane region" description="Helical" evidence="1">
    <location>
        <begin position="191"/>
        <end position="209"/>
    </location>
</feature>
<feature type="transmembrane region" description="Helical" evidence="1">
    <location>
        <begin position="135"/>
        <end position="156"/>
    </location>
</feature>
<feature type="transmembrane region" description="Helical" evidence="1">
    <location>
        <begin position="104"/>
        <end position="123"/>
    </location>
</feature>
<protein>
    <submittedName>
        <fullName evidence="2">Uncharacterized protein</fullName>
    </submittedName>
</protein>
<proteinExistence type="predicted"/>
<keyword evidence="3" id="KW-1185">Reference proteome</keyword>
<reference evidence="3" key="1">
    <citation type="submission" date="2016-10" db="EMBL/GenBank/DDBJ databases">
        <authorList>
            <person name="Varghese N."/>
            <person name="Submissions S."/>
        </authorList>
    </citation>
    <scope>NUCLEOTIDE SEQUENCE [LARGE SCALE GENOMIC DNA]</scope>
    <source>
        <strain evidence="3">CGMCC 1.10658</strain>
    </source>
</reference>
<keyword evidence="1" id="KW-1133">Transmembrane helix</keyword>
<dbReference type="AlphaFoldDB" id="A0A1G8ZSB4"/>
<evidence type="ECO:0000313" key="2">
    <source>
        <dbReference type="EMBL" id="SDK17931.1"/>
    </source>
</evidence>
<dbReference type="OrthoDB" id="5732848at2"/>
<feature type="transmembrane region" description="Helical" evidence="1">
    <location>
        <begin position="221"/>
        <end position="239"/>
    </location>
</feature>
<dbReference type="Proteomes" id="UP000199305">
    <property type="component" value="Unassembled WGS sequence"/>
</dbReference>
<sequence>MRDLVSLLIALMLCIINFTLPRWKIFQGGAPSALLSISAGTGLTYVFLVLLPKLAQVQATIPASTAGSAIPGQNHVYLVALTGFVIFLLLLRKDLAGGGRRGRGWSTGTVLVAVIFSLYNAQVGYFLGDWPIQGVGGYLLAGIVLGLHIMGLNYHIWHYYPHHYERSFRSIFCVFMLLGWLAAILTDRLYGVMTVATVFITGAIIITAIREEIPARNEKVHVPFFLGAILVSAFVILTLQETNTGGAS</sequence>
<feature type="transmembrane region" description="Helical" evidence="1">
    <location>
        <begin position="6"/>
        <end position="23"/>
    </location>
</feature>
<evidence type="ECO:0000256" key="1">
    <source>
        <dbReference type="SAM" id="Phobius"/>
    </source>
</evidence>
<feature type="transmembrane region" description="Helical" evidence="1">
    <location>
        <begin position="168"/>
        <end position="185"/>
    </location>
</feature>
<feature type="transmembrane region" description="Helical" evidence="1">
    <location>
        <begin position="75"/>
        <end position="92"/>
    </location>
</feature>
<dbReference type="EMBL" id="FNFH01000003">
    <property type="protein sequence ID" value="SDK17931.1"/>
    <property type="molecule type" value="Genomic_DNA"/>
</dbReference>
<organism evidence="2 3">
    <name type="scientific">Microbulbifer yueqingensis</name>
    <dbReference type="NCBI Taxonomy" id="658219"/>
    <lineage>
        <taxon>Bacteria</taxon>
        <taxon>Pseudomonadati</taxon>
        <taxon>Pseudomonadota</taxon>
        <taxon>Gammaproteobacteria</taxon>
        <taxon>Cellvibrionales</taxon>
        <taxon>Microbulbiferaceae</taxon>
        <taxon>Microbulbifer</taxon>
    </lineage>
</organism>
<keyword evidence="1" id="KW-0812">Transmembrane</keyword>
<accession>A0A1G8ZSB4</accession>
<keyword evidence="1" id="KW-0472">Membrane</keyword>
<gene>
    <name evidence="2" type="ORF">SAMN05216212_1735</name>
</gene>
<dbReference type="RefSeq" id="WP_091512002.1">
    <property type="nucleotide sequence ID" value="NZ_FNFH01000003.1"/>
</dbReference>
<feature type="transmembrane region" description="Helical" evidence="1">
    <location>
        <begin position="35"/>
        <end position="55"/>
    </location>
</feature>
<evidence type="ECO:0000313" key="3">
    <source>
        <dbReference type="Proteomes" id="UP000199305"/>
    </source>
</evidence>
<name>A0A1G8ZSB4_9GAMM</name>